<reference evidence="2 3" key="1">
    <citation type="journal article" date="2019" name="Int. J. Syst. Evol. Microbiol.">
        <title>The Global Catalogue of Microorganisms (GCM) 10K type strain sequencing project: providing services to taxonomists for standard genome sequencing and annotation.</title>
        <authorList>
            <consortium name="The Broad Institute Genomics Platform"/>
            <consortium name="The Broad Institute Genome Sequencing Center for Infectious Disease"/>
            <person name="Wu L."/>
            <person name="Ma J."/>
        </authorList>
    </citation>
    <scope>NUCLEOTIDE SEQUENCE [LARGE SCALE GENOMIC DNA]</scope>
    <source>
        <strain evidence="2 3">CGMCC 1.15824</strain>
    </source>
</reference>
<dbReference type="EMBL" id="JBHSJG010000076">
    <property type="protein sequence ID" value="MFC4990528.1"/>
    <property type="molecule type" value="Genomic_DNA"/>
</dbReference>
<feature type="compositionally biased region" description="Polar residues" evidence="1">
    <location>
        <begin position="55"/>
        <end position="93"/>
    </location>
</feature>
<organism evidence="2 3">
    <name type="scientific">Saliphagus infecundisoli</name>
    <dbReference type="NCBI Taxonomy" id="1849069"/>
    <lineage>
        <taxon>Archaea</taxon>
        <taxon>Methanobacteriati</taxon>
        <taxon>Methanobacteriota</taxon>
        <taxon>Stenosarchaea group</taxon>
        <taxon>Halobacteria</taxon>
        <taxon>Halobacteriales</taxon>
        <taxon>Natrialbaceae</taxon>
        <taxon>Saliphagus</taxon>
    </lineage>
</organism>
<feature type="compositionally biased region" description="Acidic residues" evidence="1">
    <location>
        <begin position="31"/>
        <end position="54"/>
    </location>
</feature>
<dbReference type="Proteomes" id="UP001595925">
    <property type="component" value="Unassembled WGS sequence"/>
</dbReference>
<evidence type="ECO:0000256" key="1">
    <source>
        <dbReference type="SAM" id="MobiDB-lite"/>
    </source>
</evidence>
<feature type="region of interest" description="Disordered" evidence="1">
    <location>
        <begin position="16"/>
        <end position="93"/>
    </location>
</feature>
<accession>A0ABD5QLE1</accession>
<dbReference type="AlphaFoldDB" id="A0ABD5QLE1"/>
<proteinExistence type="predicted"/>
<comment type="caution">
    <text evidence="2">The sequence shown here is derived from an EMBL/GenBank/DDBJ whole genome shotgun (WGS) entry which is preliminary data.</text>
</comment>
<keyword evidence="3" id="KW-1185">Reference proteome</keyword>
<evidence type="ECO:0000313" key="2">
    <source>
        <dbReference type="EMBL" id="MFC4990528.1"/>
    </source>
</evidence>
<sequence length="200" mass="21848">MKRRVLLIAGVGVLGGCLQNGAENTQGSDGTDQDEEADRTDQENDSNETAEEPDTNATDQDNTANETDQEDPTNGSDHTNESTENMSKSTGNSECSFRVSIIQEVPDGVTVEDANEQLLEFDVIKYAFEHATDPEADHNTVTGRSGDYETFNVFAESDQRFEEVQTALDNFETNRDDDYPPGVYLKYDGTVIAIGAACPT</sequence>
<evidence type="ECO:0000313" key="3">
    <source>
        <dbReference type="Proteomes" id="UP001595925"/>
    </source>
</evidence>
<feature type="compositionally biased region" description="Polar residues" evidence="1">
    <location>
        <begin position="21"/>
        <end position="30"/>
    </location>
</feature>
<dbReference type="RefSeq" id="WP_224830269.1">
    <property type="nucleotide sequence ID" value="NZ_JAIVEF010000044.1"/>
</dbReference>
<dbReference type="PROSITE" id="PS51257">
    <property type="entry name" value="PROKAR_LIPOPROTEIN"/>
    <property type="match status" value="1"/>
</dbReference>
<name>A0ABD5QLE1_9EURY</name>
<gene>
    <name evidence="2" type="ORF">ACFPFO_22835</name>
</gene>
<protein>
    <submittedName>
        <fullName evidence="2">Uncharacterized protein</fullName>
    </submittedName>
</protein>